<protein>
    <submittedName>
        <fullName evidence="1">Uncharacterized protein</fullName>
    </submittedName>
</protein>
<name>A0ABQ5RDQ5_9MICO</name>
<evidence type="ECO:0000313" key="1">
    <source>
        <dbReference type="EMBL" id="GLI29970.1"/>
    </source>
</evidence>
<dbReference type="Proteomes" id="UP001144451">
    <property type="component" value="Unassembled WGS sequence"/>
</dbReference>
<gene>
    <name evidence="1" type="ORF">BCONGLO52_08110</name>
</gene>
<dbReference type="GeneID" id="78122799"/>
<reference evidence="1" key="1">
    <citation type="submission" date="2022-12" db="EMBL/GenBank/DDBJ databases">
        <title>Reference genome sequencing for broad-spectrum identification of bacterial and archaeal isolates by mass spectrometry.</title>
        <authorList>
            <person name="Sekiguchi Y."/>
            <person name="Tourlousse D.M."/>
        </authorList>
    </citation>
    <scope>NUCLEOTIDE SEQUENCE</scope>
    <source>
        <strain evidence="1">5-2</strain>
    </source>
</reference>
<dbReference type="Gene3D" id="2.60.120.280">
    <property type="entry name" value="Regulatory protein AraC"/>
    <property type="match status" value="1"/>
</dbReference>
<evidence type="ECO:0000313" key="2">
    <source>
        <dbReference type="Proteomes" id="UP001144451"/>
    </source>
</evidence>
<comment type="caution">
    <text evidence="1">The sequence shown here is derived from an EMBL/GenBank/DDBJ whole genome shotgun (WGS) entry which is preliminary data.</text>
</comment>
<proteinExistence type="predicted"/>
<sequence length="94" mass="10126">MTLEVLREIGSHFRREGSRGIFQDHGTDPAAGSWHLLYAHVHPPAPWLALLDWPEAAGDLLGIRLGAAVDARVQQALGTPAPRAWPSAARSCSP</sequence>
<accession>A0ABQ5RDQ5</accession>
<organism evidence="1 2">
    <name type="scientific">Brachybacterium conglomeratum</name>
    <dbReference type="NCBI Taxonomy" id="47846"/>
    <lineage>
        <taxon>Bacteria</taxon>
        <taxon>Bacillati</taxon>
        <taxon>Actinomycetota</taxon>
        <taxon>Actinomycetes</taxon>
        <taxon>Micrococcales</taxon>
        <taxon>Dermabacteraceae</taxon>
        <taxon>Brachybacterium</taxon>
    </lineage>
</organism>
<dbReference type="EMBL" id="BSDQ01000001">
    <property type="protein sequence ID" value="GLI29970.1"/>
    <property type="molecule type" value="Genomic_DNA"/>
</dbReference>
<keyword evidence="2" id="KW-1185">Reference proteome</keyword>
<dbReference type="RefSeq" id="WP_241237656.1">
    <property type="nucleotide sequence ID" value="NZ_BSDQ01000001.1"/>
</dbReference>